<evidence type="ECO:0000256" key="2">
    <source>
        <dbReference type="ARBA" id="ARBA00022737"/>
    </source>
</evidence>
<keyword evidence="4" id="KW-1185">Reference proteome</keyword>
<dbReference type="SMART" id="SM00875">
    <property type="entry name" value="BACK"/>
    <property type="match status" value="1"/>
</dbReference>
<evidence type="ECO:0000313" key="5">
    <source>
        <dbReference type="RefSeq" id="XP_030062920.1"/>
    </source>
</evidence>
<dbReference type="InterPro" id="IPR011333">
    <property type="entry name" value="SKP1/BTB/POZ_sf"/>
</dbReference>
<organism evidence="4 5">
    <name type="scientific">Microcaecilia unicolor</name>
    <dbReference type="NCBI Taxonomy" id="1415580"/>
    <lineage>
        <taxon>Eukaryota</taxon>
        <taxon>Metazoa</taxon>
        <taxon>Chordata</taxon>
        <taxon>Craniata</taxon>
        <taxon>Vertebrata</taxon>
        <taxon>Euteleostomi</taxon>
        <taxon>Amphibia</taxon>
        <taxon>Gymnophiona</taxon>
        <taxon>Siphonopidae</taxon>
        <taxon>Microcaecilia</taxon>
    </lineage>
</organism>
<dbReference type="OrthoDB" id="1925334at2759"/>
<dbReference type="Gene3D" id="3.30.710.10">
    <property type="entry name" value="Potassium Channel Kv1.1, Chain A"/>
    <property type="match status" value="1"/>
</dbReference>
<dbReference type="PANTHER" id="PTHR45632">
    <property type="entry name" value="LD33804P"/>
    <property type="match status" value="1"/>
</dbReference>
<dbReference type="PANTHER" id="PTHR45632:SF15">
    <property type="entry name" value="BTB DOMAIN-CONTAINING PROTEIN"/>
    <property type="match status" value="1"/>
</dbReference>
<evidence type="ECO:0000259" key="3">
    <source>
        <dbReference type="PROSITE" id="PS50097"/>
    </source>
</evidence>
<dbReference type="AlphaFoldDB" id="A0A6P7YIN0"/>
<dbReference type="SMART" id="SM00612">
    <property type="entry name" value="Kelch"/>
    <property type="match status" value="6"/>
</dbReference>
<dbReference type="Gene3D" id="1.25.40.420">
    <property type="match status" value="1"/>
</dbReference>
<dbReference type="PROSITE" id="PS50097">
    <property type="entry name" value="BTB"/>
    <property type="match status" value="1"/>
</dbReference>
<proteinExistence type="predicted"/>
<dbReference type="InterPro" id="IPR056737">
    <property type="entry name" value="Beta-prop_ATRN-MKLN-like"/>
</dbReference>
<dbReference type="Pfam" id="PF24981">
    <property type="entry name" value="Beta-prop_ATRN-LZTR1"/>
    <property type="match status" value="1"/>
</dbReference>
<dbReference type="InterPro" id="IPR006652">
    <property type="entry name" value="Kelch_1"/>
</dbReference>
<dbReference type="Pfam" id="PF07707">
    <property type="entry name" value="BACK"/>
    <property type="match status" value="1"/>
</dbReference>
<feature type="domain" description="BTB" evidence="3">
    <location>
        <begin position="37"/>
        <end position="106"/>
    </location>
</feature>
<keyword evidence="2" id="KW-0677">Repeat</keyword>
<dbReference type="SMART" id="SM00225">
    <property type="entry name" value="BTB"/>
    <property type="match status" value="1"/>
</dbReference>
<evidence type="ECO:0000256" key="1">
    <source>
        <dbReference type="ARBA" id="ARBA00022441"/>
    </source>
</evidence>
<dbReference type="PIRSF" id="PIRSF037037">
    <property type="entry name" value="Kelch-like_protein_gigaxonin"/>
    <property type="match status" value="1"/>
</dbReference>
<dbReference type="Pfam" id="PF00651">
    <property type="entry name" value="BTB"/>
    <property type="match status" value="1"/>
</dbReference>
<protein>
    <submittedName>
        <fullName evidence="5">Kelch-like protein 9 isoform X1</fullName>
    </submittedName>
</protein>
<dbReference type="SUPFAM" id="SSF117281">
    <property type="entry name" value="Kelch motif"/>
    <property type="match status" value="1"/>
</dbReference>
<name>A0A6P7YIN0_9AMPH</name>
<dbReference type="Gene3D" id="2.120.10.80">
    <property type="entry name" value="Kelch-type beta propeller"/>
    <property type="match status" value="1"/>
</dbReference>
<gene>
    <name evidence="5" type="primary">LOC115472700</name>
</gene>
<evidence type="ECO:0000313" key="4">
    <source>
        <dbReference type="Proteomes" id="UP000515156"/>
    </source>
</evidence>
<keyword evidence="1" id="KW-0880">Kelch repeat</keyword>
<accession>A0A6P7YIN0</accession>
<dbReference type="InParanoid" id="A0A6P7YIN0"/>
<dbReference type="InterPro" id="IPR017096">
    <property type="entry name" value="BTB-kelch_protein"/>
</dbReference>
<dbReference type="InterPro" id="IPR015915">
    <property type="entry name" value="Kelch-typ_b-propeller"/>
</dbReference>
<dbReference type="RefSeq" id="XP_030062920.1">
    <property type="nucleotide sequence ID" value="XM_030207060.1"/>
</dbReference>
<sequence>MPLSAQNSTEVQSFTSDTYLVKLLEGINHLRFQNTLCDVSLEADGVVFPAHKVILASASSYCKMLFTGNAASTGDPESTIRVKDVSATGLKTIMNFIYSNTLDLSLLNIEDTLKAAEILLVREAIKLCFKYLEECLNHQNCLTLLNITRKHGPEELKQKAMSYVGQHYKQIFSNAQLLKDLDRDTLCEILENNNISEYSELELFRFAKTWLQHDNARHNKASDIFKRIRFPLIPLEDLQRDVQEMPIMKTNATCFGYLQEALKYHAQLYAQPTIQSKNSTIRSSSEKLLVLGGRTNNNKICGSIWISDQGCSTWGKLGELCTPVYNHCVAVINNFLFVIGGQKRFDPSGKYPSNEVFRFDPRNGSWLQVARMLERRTRFHADVISERIIVVGGGTLLGGLTQTVEEYSPTENKWEFTAPFPMAVADHAGSNYKGILYISGGFTAGKTINDLNTYLPRLRRWVSNRAMTFARCDHGMATIGEKIFCIGGRTFNSTEGWSHVNETEYYCPASDQWSTLKISPFACCQFSVISLQSKLYIMGGGKLRDMNKENGVFTYDHASNVWEKAGSLPKPLVDHVSCTLKLSHQLQMKVQNKGVVRSSAPTIKKSTLNLFITEM</sequence>
<dbReference type="Proteomes" id="UP000515156">
    <property type="component" value="Chromosome 6"/>
</dbReference>
<reference evidence="5" key="1">
    <citation type="submission" date="2025-08" db="UniProtKB">
        <authorList>
            <consortium name="RefSeq"/>
        </authorList>
    </citation>
    <scope>IDENTIFICATION</scope>
</reference>
<dbReference type="KEGG" id="muo:115472700"/>
<dbReference type="GeneID" id="115472700"/>
<dbReference type="SUPFAM" id="SSF54695">
    <property type="entry name" value="POZ domain"/>
    <property type="match status" value="1"/>
</dbReference>
<dbReference type="InterPro" id="IPR011705">
    <property type="entry name" value="BACK"/>
</dbReference>
<dbReference type="InterPro" id="IPR000210">
    <property type="entry name" value="BTB/POZ_dom"/>
</dbReference>